<evidence type="ECO:0000313" key="3">
    <source>
        <dbReference type="EMBL" id="EGB03906.1"/>
    </source>
</evidence>
<dbReference type="RefSeq" id="XP_009041331.1">
    <property type="nucleotide sequence ID" value="XM_009043083.1"/>
</dbReference>
<gene>
    <name evidence="3" type="ORF">AURANDRAFT_33362</name>
</gene>
<dbReference type="Gene3D" id="1.10.238.10">
    <property type="entry name" value="EF-hand"/>
    <property type="match status" value="1"/>
</dbReference>
<keyword evidence="4" id="KW-1185">Reference proteome</keyword>
<dbReference type="eggNOG" id="KOG3077">
    <property type="taxonomic scope" value="Eukaryota"/>
</dbReference>
<accession>F0YLQ8</accession>
<evidence type="ECO:0000259" key="2">
    <source>
        <dbReference type="PROSITE" id="PS51229"/>
    </source>
</evidence>
<dbReference type="GeneID" id="20221289"/>
<organism evidence="4">
    <name type="scientific">Aureococcus anophagefferens</name>
    <name type="common">Harmful bloom alga</name>
    <dbReference type="NCBI Taxonomy" id="44056"/>
    <lineage>
        <taxon>Eukaryota</taxon>
        <taxon>Sar</taxon>
        <taxon>Stramenopiles</taxon>
        <taxon>Ochrophyta</taxon>
        <taxon>Pelagophyceae</taxon>
        <taxon>Pelagomonadales</taxon>
        <taxon>Pelagomonadaceae</taxon>
        <taxon>Aureococcus</taxon>
    </lineage>
</organism>
<evidence type="ECO:0000256" key="1">
    <source>
        <dbReference type="RuleBase" id="RU410713"/>
    </source>
</evidence>
<reference evidence="3 4" key="1">
    <citation type="journal article" date="2011" name="Proc. Natl. Acad. Sci. U.S.A.">
        <title>Niche of harmful alga Aureococcus anophagefferens revealed through ecogenomics.</title>
        <authorList>
            <person name="Gobler C.J."/>
            <person name="Berry D.L."/>
            <person name="Dyhrman S.T."/>
            <person name="Wilhelm S.W."/>
            <person name="Salamov A."/>
            <person name="Lobanov A.V."/>
            <person name="Zhang Y."/>
            <person name="Collier J.L."/>
            <person name="Wurch L.L."/>
            <person name="Kustka A.B."/>
            <person name="Dill B.D."/>
            <person name="Shah M."/>
            <person name="VerBerkmoes N.C."/>
            <person name="Kuo A."/>
            <person name="Terry A."/>
            <person name="Pangilinan J."/>
            <person name="Lindquist E.A."/>
            <person name="Lucas S."/>
            <person name="Paulsen I.T."/>
            <person name="Hattenrath-Lehmann T.K."/>
            <person name="Talmage S.C."/>
            <person name="Walker E.A."/>
            <person name="Koch F."/>
            <person name="Burson A.M."/>
            <person name="Marcoval M.A."/>
            <person name="Tang Y.Z."/>
            <person name="Lecleir G.R."/>
            <person name="Coyne K.J."/>
            <person name="Berg G.M."/>
            <person name="Bertrand E.M."/>
            <person name="Saito M.A."/>
            <person name="Gladyshev V.N."/>
            <person name="Grigoriev I.V."/>
        </authorList>
    </citation>
    <scope>NUCLEOTIDE SEQUENCE [LARGE SCALE GENOMIC DNA]</scope>
    <source>
        <strain evidence="4">CCMP 1984</strain>
    </source>
</reference>
<dbReference type="OrthoDB" id="27198at2759"/>
<dbReference type="GO" id="GO:0045116">
    <property type="term" value="P:protein neddylation"/>
    <property type="evidence" value="ECO:0007669"/>
    <property type="project" value="TreeGrafter"/>
</dbReference>
<dbReference type="InterPro" id="IPR014764">
    <property type="entry name" value="DCN-prot"/>
</dbReference>
<feature type="domain" description="DCUN1" evidence="2">
    <location>
        <begin position="1"/>
        <end position="171"/>
    </location>
</feature>
<name>F0YLQ8_AURAN</name>
<dbReference type="Pfam" id="PF03556">
    <property type="entry name" value="Cullin_binding"/>
    <property type="match status" value="1"/>
</dbReference>
<proteinExistence type="predicted"/>
<feature type="non-terminal residue" evidence="3">
    <location>
        <position position="1"/>
    </location>
</feature>
<dbReference type="PANTHER" id="PTHR12281:SF31">
    <property type="entry name" value="DCN1-LIKE PROTEIN 3"/>
    <property type="match status" value="1"/>
</dbReference>
<dbReference type="AlphaFoldDB" id="F0YLQ8"/>
<dbReference type="Proteomes" id="UP000002729">
    <property type="component" value="Unassembled WGS sequence"/>
</dbReference>
<dbReference type="Gene3D" id="1.10.238.200">
    <property type="entry name" value="Cullin, PONY binding domain"/>
    <property type="match status" value="1"/>
</dbReference>
<dbReference type="InParanoid" id="F0YLQ8"/>
<dbReference type="PANTHER" id="PTHR12281">
    <property type="entry name" value="RP42 RELATED"/>
    <property type="match status" value="1"/>
</dbReference>
<protein>
    <recommendedName>
        <fullName evidence="1">Defective in cullin neddylation protein</fullName>
    </recommendedName>
</protein>
<dbReference type="EMBL" id="GL833158">
    <property type="protein sequence ID" value="EGB03906.1"/>
    <property type="molecule type" value="Genomic_DNA"/>
</dbReference>
<dbReference type="KEGG" id="aaf:AURANDRAFT_33362"/>
<dbReference type="GO" id="GO:0032182">
    <property type="term" value="F:ubiquitin-like protein binding"/>
    <property type="evidence" value="ECO:0007669"/>
    <property type="project" value="TreeGrafter"/>
</dbReference>
<evidence type="ECO:0000313" key="4">
    <source>
        <dbReference type="Proteomes" id="UP000002729"/>
    </source>
</evidence>
<comment type="function">
    <text evidence="1">Neddylation of cullins play an essential role in the regulation of SCF-type complexes activity.</text>
</comment>
<dbReference type="PROSITE" id="PS51229">
    <property type="entry name" value="DCUN1"/>
    <property type="match status" value="1"/>
</dbReference>
<dbReference type="InterPro" id="IPR042460">
    <property type="entry name" value="DCN1-like_PONY"/>
</dbReference>
<dbReference type="GO" id="GO:0000151">
    <property type="term" value="C:ubiquitin ligase complex"/>
    <property type="evidence" value="ECO:0007669"/>
    <property type="project" value="TreeGrafter"/>
</dbReference>
<sequence>PVGLVDLCGALEIDPASDVRLLALLWRLGAKQPALILREEWAEGMAAIGCDSLEKLKAYAHISAVFHSPHAMDRRAFRDFFKFVFLFSREGTHRTIEKDIVAALLPIAIGDRSAHTASFLAFLETSSTTRVTLDQWCSFLEFSDTVAPDFEGYEEDGAWPLLLDEYVEQARADKAV</sequence>
<dbReference type="OMA" id="SEDHGHK"/>
<dbReference type="InterPro" id="IPR005176">
    <property type="entry name" value="PONY_dom"/>
</dbReference>
<dbReference type="GO" id="GO:0031624">
    <property type="term" value="F:ubiquitin conjugating enzyme binding"/>
    <property type="evidence" value="ECO:0007669"/>
    <property type="project" value="TreeGrafter"/>
</dbReference>
<dbReference type="GO" id="GO:0097602">
    <property type="term" value="F:cullin family protein binding"/>
    <property type="evidence" value="ECO:0007669"/>
    <property type="project" value="TreeGrafter"/>
</dbReference>